<name>A0AB74N9T6_LISMN</name>
<dbReference type="RefSeq" id="WP_149058258.1">
    <property type="nucleotide sequence ID" value="NZ_VTHT01000009.1"/>
</dbReference>
<comment type="caution">
    <text evidence="1">The sequence shown here is derived from an EMBL/GenBank/DDBJ whole genome shotgun (WGS) entry which is preliminary data.</text>
</comment>
<evidence type="ECO:0000313" key="1">
    <source>
        <dbReference type="EMBL" id="TYU49468.1"/>
    </source>
</evidence>
<dbReference type="Proteomes" id="UP000322220">
    <property type="component" value="Unassembled WGS sequence"/>
</dbReference>
<gene>
    <name evidence="1" type="ORF">FZW98_14615</name>
</gene>
<protein>
    <recommendedName>
        <fullName evidence="3">30S ribosomal protein S6</fullName>
    </recommendedName>
</protein>
<dbReference type="AlphaFoldDB" id="A0AB74N9T6"/>
<organism evidence="1 2">
    <name type="scientific">Listeria monocytogenes</name>
    <dbReference type="NCBI Taxonomy" id="1639"/>
    <lineage>
        <taxon>Bacteria</taxon>
        <taxon>Bacillati</taxon>
        <taxon>Bacillota</taxon>
        <taxon>Bacilli</taxon>
        <taxon>Bacillales</taxon>
        <taxon>Listeriaceae</taxon>
        <taxon>Listeria</taxon>
    </lineage>
</organism>
<evidence type="ECO:0008006" key="3">
    <source>
        <dbReference type="Google" id="ProtNLM"/>
    </source>
</evidence>
<reference evidence="1 2" key="1">
    <citation type="submission" date="2019-08" db="EMBL/GenBank/DDBJ databases">
        <title>Soil Listeria distribution.</title>
        <authorList>
            <person name="Liao J."/>
        </authorList>
    </citation>
    <scope>NUCLEOTIDE SEQUENCE [LARGE SCALE GENOMIC DNA]</scope>
    <source>
        <strain evidence="1 2">IN-RH-2-BL1</strain>
    </source>
</reference>
<sequence>MLPYYRVLVTVENDRGMKACKHVIENLTKAAAEKEKLSLVEDIETYMGKVDELERGLIVYRKKEIELRYFNKHSRELHCKYFVQVKRYTLLQLLNIKS</sequence>
<evidence type="ECO:0000313" key="2">
    <source>
        <dbReference type="Proteomes" id="UP000322220"/>
    </source>
</evidence>
<proteinExistence type="predicted"/>
<accession>A0AB74N9T6</accession>
<dbReference type="EMBL" id="VTIK01000010">
    <property type="protein sequence ID" value="TYU49468.1"/>
    <property type="molecule type" value="Genomic_DNA"/>
</dbReference>